<keyword evidence="3" id="KW-1185">Reference proteome</keyword>
<dbReference type="EMBL" id="JANPWB010000006">
    <property type="protein sequence ID" value="KAJ1181056.1"/>
    <property type="molecule type" value="Genomic_DNA"/>
</dbReference>
<organism evidence="2 3">
    <name type="scientific">Pleurodeles waltl</name>
    <name type="common">Iberian ribbed newt</name>
    <dbReference type="NCBI Taxonomy" id="8319"/>
    <lineage>
        <taxon>Eukaryota</taxon>
        <taxon>Metazoa</taxon>
        <taxon>Chordata</taxon>
        <taxon>Craniata</taxon>
        <taxon>Vertebrata</taxon>
        <taxon>Euteleostomi</taxon>
        <taxon>Amphibia</taxon>
        <taxon>Batrachia</taxon>
        <taxon>Caudata</taxon>
        <taxon>Salamandroidea</taxon>
        <taxon>Salamandridae</taxon>
        <taxon>Pleurodelinae</taxon>
        <taxon>Pleurodeles</taxon>
    </lineage>
</organism>
<evidence type="ECO:0000313" key="3">
    <source>
        <dbReference type="Proteomes" id="UP001066276"/>
    </source>
</evidence>
<accession>A0AAV7TXT1</accession>
<dbReference type="Proteomes" id="UP001066276">
    <property type="component" value="Chromosome 3_2"/>
</dbReference>
<feature type="region of interest" description="Disordered" evidence="1">
    <location>
        <begin position="1"/>
        <end position="38"/>
    </location>
</feature>
<evidence type="ECO:0000313" key="2">
    <source>
        <dbReference type="EMBL" id="KAJ1181056.1"/>
    </source>
</evidence>
<comment type="caution">
    <text evidence="2">The sequence shown here is derived from an EMBL/GenBank/DDBJ whole genome shotgun (WGS) entry which is preliminary data.</text>
</comment>
<name>A0AAV7TXT1_PLEWA</name>
<sequence>MHILRPNVQSNSRRLDPLRGREPSPPAAESKRRGRWRAERRRSYLECLIHDHAARRSWRPSPPYDCAGRCPSAARTKESERPGPRSCGVPEFPVGGKWRLARATASPREPRSVGTATGRRYVGCAGEAHKRSAGLLCPSGGHEGP</sequence>
<proteinExistence type="predicted"/>
<protein>
    <submittedName>
        <fullName evidence="2">Uncharacterized protein</fullName>
    </submittedName>
</protein>
<evidence type="ECO:0000256" key="1">
    <source>
        <dbReference type="SAM" id="MobiDB-lite"/>
    </source>
</evidence>
<reference evidence="2" key="1">
    <citation type="journal article" date="2022" name="bioRxiv">
        <title>Sequencing and chromosome-scale assembly of the giantPleurodeles waltlgenome.</title>
        <authorList>
            <person name="Brown T."/>
            <person name="Elewa A."/>
            <person name="Iarovenko S."/>
            <person name="Subramanian E."/>
            <person name="Araus A.J."/>
            <person name="Petzold A."/>
            <person name="Susuki M."/>
            <person name="Suzuki K.-i.T."/>
            <person name="Hayashi T."/>
            <person name="Toyoda A."/>
            <person name="Oliveira C."/>
            <person name="Osipova E."/>
            <person name="Leigh N.D."/>
            <person name="Simon A."/>
            <person name="Yun M.H."/>
        </authorList>
    </citation>
    <scope>NUCLEOTIDE SEQUENCE</scope>
    <source>
        <strain evidence="2">20211129_DDA</strain>
        <tissue evidence="2">Liver</tissue>
    </source>
</reference>
<dbReference type="AlphaFoldDB" id="A0AAV7TXT1"/>
<feature type="region of interest" description="Disordered" evidence="1">
    <location>
        <begin position="58"/>
        <end position="92"/>
    </location>
</feature>
<gene>
    <name evidence="2" type="ORF">NDU88_006267</name>
</gene>
<feature type="compositionally biased region" description="Basic and acidic residues" evidence="1">
    <location>
        <begin position="13"/>
        <end position="22"/>
    </location>
</feature>